<protein>
    <submittedName>
        <fullName evidence="3">Uncharacterized protein</fullName>
    </submittedName>
</protein>
<dbReference type="Proteomes" id="UP001430796">
    <property type="component" value="Unassembled WGS sequence"/>
</dbReference>
<reference evidence="4" key="2">
    <citation type="submission" date="2022-01" db="EMBL/GenBank/DDBJ databases">
        <title>Lysobacter chinensis sp. nov., a bacterium isolated from cow dung compost.</title>
        <authorList>
            <person name="Zhou L.Y."/>
        </authorList>
    </citation>
    <scope>NUCLEOTIDE SEQUENCE [LARGE SCALE GENOMIC DNA]</scope>
    <source>
        <strain evidence="4">TLK-CK17</strain>
    </source>
</reference>
<reference evidence="3 4" key="3">
    <citation type="submission" date="2022-01" db="EMBL/GenBank/DDBJ databases">
        <authorList>
            <person name="Zhou L.Y."/>
        </authorList>
    </citation>
    <scope>NUCLEOTIDE SEQUENCE [LARGE SCALE GENOMIC DNA]</scope>
    <source>
        <strain evidence="3 4">TLK-CK17</strain>
    </source>
</reference>
<keyword evidence="2" id="KW-0732">Signal</keyword>
<sequence>MRARLEFTTRLLAGLLAATSLAAMADGTVSAGNGDAAAAADERTAASDVAPVSSAQPARPAVPHAGEQSEGQLDGTQPPGPSPIADADIAVIADLIGHEVPPFPEALGELGGTCFSAPGSGPQSGICAYSVSIHGTDATRPTHAMVLKAVGRDGDHVVWRVLEVVERPAIEGAGFVHYGCESLAGDDVVVLAVADLAPDGEWYEPLHRAWAFDFATEGIAEVDVAQVRCVNEGYGYDG</sequence>
<comment type="caution">
    <text evidence="3">The sequence shown here is derived from an EMBL/GenBank/DDBJ whole genome shotgun (WGS) entry which is preliminary data.</text>
</comment>
<evidence type="ECO:0000313" key="3">
    <source>
        <dbReference type="EMBL" id="MCF7222552.1"/>
    </source>
</evidence>
<evidence type="ECO:0000313" key="4">
    <source>
        <dbReference type="Proteomes" id="UP001430796"/>
    </source>
</evidence>
<dbReference type="EMBL" id="JAKJPO010000007">
    <property type="protein sequence ID" value="MCF7222552.1"/>
    <property type="molecule type" value="Genomic_DNA"/>
</dbReference>
<feature type="chain" id="PRO_5045286630" evidence="2">
    <location>
        <begin position="26"/>
        <end position="238"/>
    </location>
</feature>
<proteinExistence type="predicted"/>
<organism evidence="3 4">
    <name type="scientific">Marilutibacter chinensis</name>
    <dbReference type="NCBI Taxonomy" id="2912247"/>
    <lineage>
        <taxon>Bacteria</taxon>
        <taxon>Pseudomonadati</taxon>
        <taxon>Pseudomonadota</taxon>
        <taxon>Gammaproteobacteria</taxon>
        <taxon>Lysobacterales</taxon>
        <taxon>Lysobacteraceae</taxon>
        <taxon>Marilutibacter</taxon>
    </lineage>
</organism>
<accession>A0ABS9HVY9</accession>
<dbReference type="RefSeq" id="WP_237055246.1">
    <property type="nucleotide sequence ID" value="NZ_JAKJPO010000007.1"/>
</dbReference>
<evidence type="ECO:0000256" key="2">
    <source>
        <dbReference type="SAM" id="SignalP"/>
    </source>
</evidence>
<gene>
    <name evidence="3" type="ORF">L3V18_12265</name>
</gene>
<reference evidence="3 4" key="1">
    <citation type="submission" date="2022-01" db="EMBL/GenBank/DDBJ databases">
        <title>Lysobacter chinensis sp. nov., a bacterium isolated from cow dung compost.</title>
        <authorList>
            <person name="Liu Y."/>
        </authorList>
    </citation>
    <scope>NUCLEOTIDE SEQUENCE [LARGE SCALE GENOMIC DNA]</scope>
    <source>
        <strain evidence="3 4">TLK-CK17</strain>
    </source>
</reference>
<keyword evidence="4" id="KW-1185">Reference proteome</keyword>
<evidence type="ECO:0000256" key="1">
    <source>
        <dbReference type="SAM" id="MobiDB-lite"/>
    </source>
</evidence>
<feature type="region of interest" description="Disordered" evidence="1">
    <location>
        <begin position="40"/>
        <end position="84"/>
    </location>
</feature>
<name>A0ABS9HVY9_9GAMM</name>
<feature type="signal peptide" evidence="2">
    <location>
        <begin position="1"/>
        <end position="25"/>
    </location>
</feature>